<comment type="similarity">
    <text evidence="1">Belongs to the N(4)/N(6)-methyltransferase family.</text>
</comment>
<evidence type="ECO:0000313" key="8">
    <source>
        <dbReference type="EMBL" id="KYO53339.1"/>
    </source>
</evidence>
<evidence type="ECO:0000256" key="5">
    <source>
        <dbReference type="ARBA" id="ARBA00022691"/>
    </source>
</evidence>
<proteinExistence type="inferred from homology"/>
<dbReference type="InterPro" id="IPR050953">
    <property type="entry name" value="N4_N6_ade-DNA_methylase"/>
</dbReference>
<dbReference type="PRINTS" id="PR00507">
    <property type="entry name" value="N12N6MTFRASE"/>
</dbReference>
<evidence type="ECO:0000256" key="4">
    <source>
        <dbReference type="ARBA" id="ARBA00022679"/>
    </source>
</evidence>
<dbReference type="GO" id="GO:0003676">
    <property type="term" value="F:nucleic acid binding"/>
    <property type="evidence" value="ECO:0007669"/>
    <property type="project" value="InterPro"/>
</dbReference>
<keyword evidence="3 8" id="KW-0489">Methyltransferase</keyword>
<dbReference type="PANTHER" id="PTHR33841">
    <property type="entry name" value="DNA METHYLTRANSFERASE YEEA-RELATED"/>
    <property type="match status" value="1"/>
</dbReference>
<comment type="catalytic activity">
    <reaction evidence="6">
        <text>a 2'-deoxyadenosine in DNA + S-adenosyl-L-methionine = an N(6)-methyl-2'-deoxyadenosine in DNA + S-adenosyl-L-homocysteine + H(+)</text>
        <dbReference type="Rhea" id="RHEA:15197"/>
        <dbReference type="Rhea" id="RHEA-COMP:12418"/>
        <dbReference type="Rhea" id="RHEA-COMP:12419"/>
        <dbReference type="ChEBI" id="CHEBI:15378"/>
        <dbReference type="ChEBI" id="CHEBI:57856"/>
        <dbReference type="ChEBI" id="CHEBI:59789"/>
        <dbReference type="ChEBI" id="CHEBI:90615"/>
        <dbReference type="ChEBI" id="CHEBI:90616"/>
        <dbReference type="EC" id="2.1.1.72"/>
    </reaction>
</comment>
<protein>
    <recommendedName>
        <fullName evidence="2">site-specific DNA-methyltransferase (adenine-specific)</fullName>
        <ecNumber evidence="2">2.1.1.72</ecNumber>
    </recommendedName>
</protein>
<keyword evidence="5" id="KW-0949">S-adenosyl-L-methionine</keyword>
<dbReference type="GO" id="GO:0006304">
    <property type="term" value="P:DNA modification"/>
    <property type="evidence" value="ECO:0007669"/>
    <property type="project" value="InterPro"/>
</dbReference>
<dbReference type="GO" id="GO:0032259">
    <property type="term" value="P:methylation"/>
    <property type="evidence" value="ECO:0007669"/>
    <property type="project" value="UniProtKB-KW"/>
</dbReference>
<name>A0A162L4R8_9PROT</name>
<dbReference type="OrthoDB" id="9806213at2"/>
<keyword evidence="4 8" id="KW-0808">Transferase</keyword>
<organism evidence="8 9">
    <name type="scientific">Tistrella mobilis</name>
    <dbReference type="NCBI Taxonomy" id="171437"/>
    <lineage>
        <taxon>Bacteria</taxon>
        <taxon>Pseudomonadati</taxon>
        <taxon>Pseudomonadota</taxon>
        <taxon>Alphaproteobacteria</taxon>
        <taxon>Geminicoccales</taxon>
        <taxon>Geminicoccaceae</taxon>
        <taxon>Tistrella</taxon>
    </lineage>
</organism>
<accession>A0A162L4R8</accession>
<dbReference type="PROSITE" id="PS00092">
    <property type="entry name" value="N6_MTASE"/>
    <property type="match status" value="1"/>
</dbReference>
<evidence type="ECO:0000313" key="9">
    <source>
        <dbReference type="Proteomes" id="UP000075787"/>
    </source>
</evidence>
<reference evidence="8 9" key="1">
    <citation type="submission" date="2015-12" db="EMBL/GenBank/DDBJ databases">
        <title>Genome sequence of Tistrella mobilis MCCC 1A02139.</title>
        <authorList>
            <person name="Lu L."/>
            <person name="Lai Q."/>
            <person name="Shao Z."/>
            <person name="Qian P."/>
        </authorList>
    </citation>
    <scope>NUCLEOTIDE SEQUENCE [LARGE SCALE GENOMIC DNA]</scope>
    <source>
        <strain evidence="8 9">MCCC 1A02139</strain>
    </source>
</reference>
<comment type="caution">
    <text evidence="8">The sequence shown here is derived from an EMBL/GenBank/DDBJ whole genome shotgun (WGS) entry which is preliminary data.</text>
</comment>
<dbReference type="Proteomes" id="UP000075787">
    <property type="component" value="Unassembled WGS sequence"/>
</dbReference>
<evidence type="ECO:0000256" key="6">
    <source>
        <dbReference type="ARBA" id="ARBA00047942"/>
    </source>
</evidence>
<feature type="domain" description="Type II methyltransferase M.TaqI-like" evidence="7">
    <location>
        <begin position="236"/>
        <end position="321"/>
    </location>
</feature>
<dbReference type="GO" id="GO:0009007">
    <property type="term" value="F:site-specific DNA-methyltransferase (adenine-specific) activity"/>
    <property type="evidence" value="ECO:0007669"/>
    <property type="project" value="UniProtKB-EC"/>
</dbReference>
<evidence type="ECO:0000256" key="2">
    <source>
        <dbReference type="ARBA" id="ARBA00011900"/>
    </source>
</evidence>
<evidence type="ECO:0000256" key="1">
    <source>
        <dbReference type="ARBA" id="ARBA00006594"/>
    </source>
</evidence>
<dbReference type="AlphaFoldDB" id="A0A162L4R8"/>
<dbReference type="EC" id="2.1.1.72" evidence="2"/>
<dbReference type="Gene3D" id="3.40.50.150">
    <property type="entry name" value="Vaccinia Virus protein VP39"/>
    <property type="match status" value="1"/>
</dbReference>
<evidence type="ECO:0000259" key="7">
    <source>
        <dbReference type="Pfam" id="PF07669"/>
    </source>
</evidence>
<dbReference type="InterPro" id="IPR002052">
    <property type="entry name" value="DNA_methylase_N6_adenine_CS"/>
</dbReference>
<dbReference type="InterPro" id="IPR011639">
    <property type="entry name" value="MethylTrfase_TaqI-like_dom"/>
</dbReference>
<dbReference type="EMBL" id="LPZR01000116">
    <property type="protein sequence ID" value="KYO53339.1"/>
    <property type="molecule type" value="Genomic_DNA"/>
</dbReference>
<dbReference type="SUPFAM" id="SSF53335">
    <property type="entry name" value="S-adenosyl-L-methionine-dependent methyltransferases"/>
    <property type="match status" value="1"/>
</dbReference>
<dbReference type="PANTHER" id="PTHR33841:SF5">
    <property type="entry name" value="DNA METHYLASE (MODIFICATION METHYLASE) (METHYLTRANSFERASE)-RELATED"/>
    <property type="match status" value="1"/>
</dbReference>
<evidence type="ECO:0000256" key="3">
    <source>
        <dbReference type="ARBA" id="ARBA00022603"/>
    </source>
</evidence>
<dbReference type="InterPro" id="IPR029063">
    <property type="entry name" value="SAM-dependent_MTases_sf"/>
</dbReference>
<gene>
    <name evidence="8" type="ORF">AUP44_26825</name>
</gene>
<sequence>MLIGRSAAPTTAPRDILTEARTTFRAMAEAQRPDAQLGFARAVISDVIRAYWTILRRGDRDPWLPAVEPLTALDLPPLSDAAAQLACGVGTAAAGLDVPEAAYLIGVLYTSMMPGKIRSAAGAYYTPPALCERLLDMASEAGVDWGTARVLDPACGGGAFLSPVARRMTEHWKDRGAEATLASVIDRLRGFEIDPFAAWLSQVFLEATLWPLCAEAGIRLPMMVEVCDSLSKDPTDEIYDLVVGNPPYGRITLSPEMRVKYKRSLYGHANLYGLFTDLALRLAKPGGTIAYVTPTSFLAGEYYKALRGVLAKEAPPVSIDFVSERKGVFADVLQEAVLTIYRRGGQSQPGYVHFLSSTAQGEVHATLAGAFNLPDIPDQPWLLPRASGDSALIHAAEAMPCRLVDYGYKVSTGPLVWNRHKAGLRDDYAKSRYPLIWAEAVRPDGRFEFRALKRGHKPFFEPAAGERWVVTGFPCVLLQRTTAKEQNRRLIAAELPQAFLDRYGAVVVENHLNMIRPLEQTVAVDPDVVATLLNTAVVDQLFRCINGSVAVSAYELEALPLPSPASLGPLTALLREGASREAIESEVAALYGQRNA</sequence>
<dbReference type="Pfam" id="PF07669">
    <property type="entry name" value="Eco57I"/>
    <property type="match status" value="1"/>
</dbReference>